<accession>A0A1W6MLN0</accession>
<dbReference type="RefSeq" id="WP_085767317.1">
    <property type="nucleotide sequence ID" value="NZ_CP019344.1"/>
</dbReference>
<keyword evidence="5" id="KW-1185">Reference proteome</keyword>
<evidence type="ECO:0000313" key="5">
    <source>
        <dbReference type="Proteomes" id="UP000193431"/>
    </source>
</evidence>
<dbReference type="InterPro" id="IPR000182">
    <property type="entry name" value="GNAT_dom"/>
</dbReference>
<keyword evidence="2" id="KW-0012">Acyltransferase</keyword>
<gene>
    <name evidence="4" type="ORF">BST97_11225</name>
</gene>
<dbReference type="PROSITE" id="PS51186">
    <property type="entry name" value="GNAT"/>
    <property type="match status" value="1"/>
</dbReference>
<dbReference type="OrthoDB" id="1342666at2"/>
<reference evidence="4 5" key="1">
    <citation type="submission" date="2016-11" db="EMBL/GenBank/DDBJ databases">
        <title>Trade-off between light-utilization and light-protection in marine flavobacteria.</title>
        <authorList>
            <person name="Kumagai Y."/>
        </authorList>
    </citation>
    <scope>NUCLEOTIDE SEQUENCE [LARGE SCALE GENOMIC DNA]</scope>
    <source>
        <strain evidence="4 5">JCM 13191</strain>
    </source>
</reference>
<dbReference type="CDD" id="cd04301">
    <property type="entry name" value="NAT_SF"/>
    <property type="match status" value="1"/>
</dbReference>
<dbReference type="Gene3D" id="3.40.630.30">
    <property type="match status" value="1"/>
</dbReference>
<dbReference type="PANTHER" id="PTHR43877:SF2">
    <property type="entry name" value="AMINOALKYLPHOSPHONATE N-ACETYLTRANSFERASE-RELATED"/>
    <property type="match status" value="1"/>
</dbReference>
<dbReference type="Pfam" id="PF00583">
    <property type="entry name" value="Acetyltransf_1"/>
    <property type="match status" value="1"/>
</dbReference>
<sequence length="233" mass="27158">MIQKLEWDSDFFGIDVANWQIPENAKLSSADIEFNLKSFDLIYLISSKPLEMLNKHLVDVKTTYTQKIDTNDLNKKNTGRQFIVFDKFNHNVDDLLKIVLESGEYSRFKRDDKFAKGKFESMYSQWMQNGIEERENSRIYVLLSDEKDIDGFIQIKVKPKKKVIIELIAVAPHARGQGVASRLLQNTIKLTQDKNLSSLEVVTQDQNIAATNLYVKNGFRLQKKEYIYHLWKS</sequence>
<proteinExistence type="predicted"/>
<keyword evidence="1" id="KW-0808">Transferase</keyword>
<evidence type="ECO:0000259" key="3">
    <source>
        <dbReference type="PROSITE" id="PS51186"/>
    </source>
</evidence>
<dbReference type="PANTHER" id="PTHR43877">
    <property type="entry name" value="AMINOALKYLPHOSPHONATE N-ACETYLTRANSFERASE-RELATED-RELATED"/>
    <property type="match status" value="1"/>
</dbReference>
<protein>
    <recommendedName>
        <fullName evidence="3">N-acetyltransferase domain-containing protein</fullName>
    </recommendedName>
</protein>
<dbReference type="InterPro" id="IPR016181">
    <property type="entry name" value="Acyl_CoA_acyltransferase"/>
</dbReference>
<dbReference type="Proteomes" id="UP000193431">
    <property type="component" value="Chromosome"/>
</dbReference>
<evidence type="ECO:0000313" key="4">
    <source>
        <dbReference type="EMBL" id="ARN78511.1"/>
    </source>
</evidence>
<name>A0A1W6MLN0_9FLAO</name>
<dbReference type="InterPro" id="IPR050832">
    <property type="entry name" value="Bact_Acetyltransf"/>
</dbReference>
<dbReference type="GO" id="GO:0016747">
    <property type="term" value="F:acyltransferase activity, transferring groups other than amino-acyl groups"/>
    <property type="evidence" value="ECO:0007669"/>
    <property type="project" value="InterPro"/>
</dbReference>
<organism evidence="4 5">
    <name type="scientific">Nonlabens spongiae</name>
    <dbReference type="NCBI Taxonomy" id="331648"/>
    <lineage>
        <taxon>Bacteria</taxon>
        <taxon>Pseudomonadati</taxon>
        <taxon>Bacteroidota</taxon>
        <taxon>Flavobacteriia</taxon>
        <taxon>Flavobacteriales</taxon>
        <taxon>Flavobacteriaceae</taxon>
        <taxon>Nonlabens</taxon>
    </lineage>
</organism>
<dbReference type="EMBL" id="CP019344">
    <property type="protein sequence ID" value="ARN78511.1"/>
    <property type="molecule type" value="Genomic_DNA"/>
</dbReference>
<dbReference type="STRING" id="331648.BST97_11225"/>
<evidence type="ECO:0000256" key="2">
    <source>
        <dbReference type="ARBA" id="ARBA00023315"/>
    </source>
</evidence>
<dbReference type="AlphaFoldDB" id="A0A1W6MLN0"/>
<dbReference type="SUPFAM" id="SSF55729">
    <property type="entry name" value="Acyl-CoA N-acyltransferases (Nat)"/>
    <property type="match status" value="1"/>
</dbReference>
<feature type="domain" description="N-acetyltransferase" evidence="3">
    <location>
        <begin position="83"/>
        <end position="233"/>
    </location>
</feature>
<evidence type="ECO:0000256" key="1">
    <source>
        <dbReference type="ARBA" id="ARBA00022679"/>
    </source>
</evidence>